<evidence type="ECO:0000313" key="3">
    <source>
        <dbReference type="Proteomes" id="UP000094828"/>
    </source>
</evidence>
<reference evidence="2 3" key="1">
    <citation type="submission" date="2016-05" db="EMBL/GenBank/DDBJ databases">
        <title>Genomic and physiological characterization of Planctopirus sp. isolated from fresh water lake.</title>
        <authorList>
            <person name="Subhash Y."/>
            <person name="Ramana C."/>
        </authorList>
    </citation>
    <scope>NUCLEOTIDE SEQUENCE [LARGE SCALE GENOMIC DNA]</scope>
    <source>
        <strain evidence="2 3">JC280</strain>
    </source>
</reference>
<comment type="caution">
    <text evidence="2">The sequence shown here is derived from an EMBL/GenBank/DDBJ whole genome shotgun (WGS) entry which is preliminary data.</text>
</comment>
<sequence>MKAKSKEKRQNCQERLFWKGRRREGFGRGFFAPSPVLTGEGRDEGNSNVLGKQSAIGFIAS</sequence>
<dbReference type="EMBL" id="LYDR01000151">
    <property type="protein sequence ID" value="ODA28806.1"/>
    <property type="molecule type" value="Genomic_DNA"/>
</dbReference>
<dbReference type="Proteomes" id="UP000094828">
    <property type="component" value="Unassembled WGS sequence"/>
</dbReference>
<proteinExistence type="predicted"/>
<feature type="region of interest" description="Disordered" evidence="1">
    <location>
        <begin position="29"/>
        <end position="48"/>
    </location>
</feature>
<organism evidence="2 3">
    <name type="scientific">Planctopirus hydrillae</name>
    <dbReference type="NCBI Taxonomy" id="1841610"/>
    <lineage>
        <taxon>Bacteria</taxon>
        <taxon>Pseudomonadati</taxon>
        <taxon>Planctomycetota</taxon>
        <taxon>Planctomycetia</taxon>
        <taxon>Planctomycetales</taxon>
        <taxon>Planctomycetaceae</taxon>
        <taxon>Planctopirus</taxon>
    </lineage>
</organism>
<dbReference type="AlphaFoldDB" id="A0A1C3E6E2"/>
<evidence type="ECO:0000256" key="1">
    <source>
        <dbReference type="SAM" id="MobiDB-lite"/>
    </source>
</evidence>
<name>A0A1C3E6E2_9PLAN</name>
<keyword evidence="3" id="KW-1185">Reference proteome</keyword>
<gene>
    <name evidence="2" type="ORF">A6X21_11210</name>
</gene>
<evidence type="ECO:0000313" key="2">
    <source>
        <dbReference type="EMBL" id="ODA28806.1"/>
    </source>
</evidence>
<protein>
    <submittedName>
        <fullName evidence="2">Uncharacterized protein</fullName>
    </submittedName>
</protein>
<accession>A0A1C3E6E2</accession>